<organism evidence="1 2">
    <name type="scientific">Periweissella cryptocerci</name>
    <dbReference type="NCBI Taxonomy" id="2506420"/>
    <lineage>
        <taxon>Bacteria</taxon>
        <taxon>Bacillati</taxon>
        <taxon>Bacillota</taxon>
        <taxon>Bacilli</taxon>
        <taxon>Lactobacillales</taxon>
        <taxon>Lactobacillaceae</taxon>
        <taxon>Periweissella</taxon>
    </lineage>
</organism>
<name>A0A4P6YSN1_9LACO</name>
<proteinExistence type="predicted"/>
<sequence>MKSKAFKRGMKAGAEPFNQMFKEVASKLDEIRNEGKSADESLITANRKLNEKTDGIIDAMLDENSKDKRLMKLKEIDCAPNPMEELTNDILNYRYHD</sequence>
<dbReference type="AlphaFoldDB" id="A0A4P6YSN1"/>
<keyword evidence="2" id="KW-1185">Reference proteome</keyword>
<reference evidence="2" key="1">
    <citation type="submission" date="2019-03" db="EMBL/GenBank/DDBJ databases">
        <title>Weissella sp. 26KH-42 Genome sequencing.</title>
        <authorList>
            <person name="Heo J."/>
            <person name="Kim S.-J."/>
            <person name="Kim J.-S."/>
            <person name="Hong S.-B."/>
            <person name="Kwon S.-W."/>
        </authorList>
    </citation>
    <scope>NUCLEOTIDE SEQUENCE [LARGE SCALE GENOMIC DNA]</scope>
    <source>
        <strain evidence="2">26KH-42</strain>
    </source>
</reference>
<dbReference type="Proteomes" id="UP000292886">
    <property type="component" value="Chromosome"/>
</dbReference>
<protein>
    <submittedName>
        <fullName evidence="1">Uncharacterized protein</fullName>
    </submittedName>
</protein>
<evidence type="ECO:0000313" key="1">
    <source>
        <dbReference type="EMBL" id="QBO35633.1"/>
    </source>
</evidence>
<dbReference type="EMBL" id="CP037940">
    <property type="protein sequence ID" value="QBO35633.1"/>
    <property type="molecule type" value="Genomic_DNA"/>
</dbReference>
<dbReference type="KEGG" id="wei:EQG49_03750"/>
<dbReference type="RefSeq" id="WP_133362712.1">
    <property type="nucleotide sequence ID" value="NZ_CP037940.1"/>
</dbReference>
<gene>
    <name evidence="1" type="ORF">EQG49_03750</name>
</gene>
<accession>A0A4P6YSN1</accession>
<evidence type="ECO:0000313" key="2">
    <source>
        <dbReference type="Proteomes" id="UP000292886"/>
    </source>
</evidence>
<dbReference type="OrthoDB" id="1874702at2"/>